<dbReference type="PIRSF" id="PIRSF000948">
    <property type="entry name" value="Sphingomy_PDE"/>
    <property type="match status" value="1"/>
</dbReference>
<dbReference type="GO" id="GO:0046872">
    <property type="term" value="F:metal ion binding"/>
    <property type="evidence" value="ECO:0007669"/>
    <property type="project" value="UniProtKB-KW"/>
</dbReference>
<dbReference type="InterPro" id="IPR029052">
    <property type="entry name" value="Metallo-depent_PP-like"/>
</dbReference>
<dbReference type="EMBL" id="KV745014">
    <property type="protein sequence ID" value="OCK79268.1"/>
    <property type="molecule type" value="Genomic_DNA"/>
</dbReference>
<dbReference type="GO" id="GO:0004767">
    <property type="term" value="F:sphingomyelin phosphodiesterase activity"/>
    <property type="evidence" value="ECO:0007669"/>
    <property type="project" value="UniProtKB-UniRule"/>
</dbReference>
<proteinExistence type="inferred from homology"/>
<comment type="similarity">
    <text evidence="3">Belongs to the acid sphingomyelinase family.</text>
</comment>
<feature type="disulfide bond" evidence="5">
    <location>
        <begin position="552"/>
        <end position="556"/>
    </location>
</feature>
<feature type="binding site" evidence="4">
    <location>
        <position position="165"/>
    </location>
    <ligand>
        <name>Zn(2+)</name>
        <dbReference type="ChEBI" id="CHEBI:29105"/>
        <label>1</label>
    </ligand>
</feature>
<dbReference type="SUPFAM" id="SSF56300">
    <property type="entry name" value="Metallo-dependent phosphatases"/>
    <property type="match status" value="1"/>
</dbReference>
<feature type="binding site" evidence="4">
    <location>
        <position position="416"/>
    </location>
    <ligand>
        <name>Zn(2+)</name>
        <dbReference type="ChEBI" id="CHEBI:29105"/>
        <label>2</label>
    </ligand>
</feature>
<evidence type="ECO:0000256" key="5">
    <source>
        <dbReference type="PIRSR" id="PIRSR000948-2"/>
    </source>
</evidence>
<name>A0A8E2E8M9_9PEZI</name>
<dbReference type="CDD" id="cd00842">
    <property type="entry name" value="MPP_ASMase"/>
    <property type="match status" value="1"/>
</dbReference>
<feature type="disulfide bond" evidence="5">
    <location>
        <begin position="178"/>
        <end position="183"/>
    </location>
</feature>
<dbReference type="PANTHER" id="PTHR10340">
    <property type="entry name" value="SPHINGOMYELIN PHOSPHODIESTERASE"/>
    <property type="match status" value="1"/>
</dbReference>
<feature type="disulfide bond" evidence="5">
    <location>
        <begin position="79"/>
        <end position="90"/>
    </location>
</feature>
<dbReference type="InterPro" id="IPR011160">
    <property type="entry name" value="Sphingomy_PDE"/>
</dbReference>
<feature type="binding site" evidence="4">
    <location>
        <position position="163"/>
    </location>
    <ligand>
        <name>Zn(2+)</name>
        <dbReference type="ChEBI" id="CHEBI:29105"/>
        <label>1</label>
    </ligand>
</feature>
<dbReference type="InterPro" id="IPR004843">
    <property type="entry name" value="Calcineurin-like_PHP"/>
</dbReference>
<feature type="binding site" evidence="4">
    <location>
        <position position="237"/>
    </location>
    <ligand>
        <name>Zn(2+)</name>
        <dbReference type="ChEBI" id="CHEBI:29105"/>
        <label>2</label>
    </ligand>
</feature>
<dbReference type="AlphaFoldDB" id="A0A8E2E8M9"/>
<protein>
    <recommendedName>
        <fullName evidence="3">Sphingomyelin phosphodiesterase</fullName>
    </recommendedName>
</protein>
<keyword evidence="1 3" id="KW-0378">Hydrolase</keyword>
<accession>A0A8E2E8M9</accession>
<dbReference type="GO" id="GO:0006685">
    <property type="term" value="P:sphingomyelin catabolic process"/>
    <property type="evidence" value="ECO:0007669"/>
    <property type="project" value="UniProtKB-UniRule"/>
</dbReference>
<sequence>MRWSTFLTYGLAFVASASELAPPDKIVRRELDTRSLASTIWNDIENAATCDACEAVLLLLKGVAELGDSSFVSVLTEICDLSGAEDSDVCSGAIALEGPIIAHDLRSFSIGSHTSKLFCVTFMGLCAYPDVTPYTVSFPSAKPSTSRPSPSGQTPIQIVQYSDVHVDPFYVTGSNTNCSKPICCRDYSTADSPGNNNYPAGAYGDHNCDTPTSLEESMYAAIASIAPNAKFALFTGDIVDHAVWNTTQAQNTIDINAAYGHMSGLPIVYGTVGNHEANPTNAFQPTAVGTNSQWVYNLLSSIWTKWIGVTAATAEESFGAYSVKYGSSNLRIISINTNMYYIQNYWLYESDMETDPSGQLAWLVTELQAAETAGERVYIIGHTPMGSSDAFHDASNYFDQIVNRYSNTIAAMFFGHTHDDEFEISYSDYSNRAFNTASAISYIMPSLTPTSGHPTFRVYTVDPVSFAVLDSVTYFADMTNPAYQTTGPVWTKYYSAKETYGALLSPAVSADDNTVELSPAFWHNVTTVFESSASAFAGYISRKSRGWNVASCTGSCQTEEICKVRAGRAEDNCVTPSFGVSFKKRWEANAVATGHRDECGISVSREVLAKMVTRRDMLETLARRMDEEVEVRKRTASERV</sequence>
<comment type="cofactor">
    <cofactor evidence="4">
        <name>Zn(2+)</name>
        <dbReference type="ChEBI" id="CHEBI:29105"/>
    </cofactor>
    <text evidence="4">Binds 2 Zn(2+) ions per subunit.</text>
</comment>
<dbReference type="OrthoDB" id="282973at2759"/>
<evidence type="ECO:0000256" key="3">
    <source>
        <dbReference type="PIRNR" id="PIRNR000948"/>
    </source>
</evidence>
<feature type="disulfide bond" evidence="5">
    <location>
        <begin position="184"/>
        <end position="208"/>
    </location>
</feature>
<dbReference type="GO" id="GO:0016020">
    <property type="term" value="C:membrane"/>
    <property type="evidence" value="ECO:0007669"/>
    <property type="project" value="GOC"/>
</dbReference>
<keyword evidence="2" id="KW-0325">Glycoprotein</keyword>
<feature type="binding site" evidence="4">
    <location>
        <position position="274"/>
    </location>
    <ligand>
        <name>Zn(2+)</name>
        <dbReference type="ChEBI" id="CHEBI:29105"/>
        <label>2</label>
    </ligand>
</feature>
<evidence type="ECO:0000313" key="9">
    <source>
        <dbReference type="Proteomes" id="UP000250266"/>
    </source>
</evidence>
<feature type="domain" description="Calcineurin-like phosphoesterase" evidence="7">
    <location>
        <begin position="158"/>
        <end position="419"/>
    </location>
</feature>
<evidence type="ECO:0000259" key="7">
    <source>
        <dbReference type="Pfam" id="PF00149"/>
    </source>
</evidence>
<keyword evidence="4" id="KW-0862">Zinc</keyword>
<dbReference type="Proteomes" id="UP000250266">
    <property type="component" value="Unassembled WGS sequence"/>
</dbReference>
<feature type="signal peptide" evidence="6">
    <location>
        <begin position="1"/>
        <end position="16"/>
    </location>
</feature>
<keyword evidence="4" id="KW-0479">Metal-binding</keyword>
<evidence type="ECO:0000313" key="8">
    <source>
        <dbReference type="EMBL" id="OCK79268.1"/>
    </source>
</evidence>
<reference evidence="8 9" key="1">
    <citation type="journal article" date="2016" name="Nat. Commun.">
        <title>Ectomycorrhizal ecology is imprinted in the genome of the dominant symbiotic fungus Cenococcum geophilum.</title>
        <authorList>
            <consortium name="DOE Joint Genome Institute"/>
            <person name="Peter M."/>
            <person name="Kohler A."/>
            <person name="Ohm R.A."/>
            <person name="Kuo A."/>
            <person name="Krutzmann J."/>
            <person name="Morin E."/>
            <person name="Arend M."/>
            <person name="Barry K.W."/>
            <person name="Binder M."/>
            <person name="Choi C."/>
            <person name="Clum A."/>
            <person name="Copeland A."/>
            <person name="Grisel N."/>
            <person name="Haridas S."/>
            <person name="Kipfer T."/>
            <person name="LaButti K."/>
            <person name="Lindquist E."/>
            <person name="Lipzen A."/>
            <person name="Maire R."/>
            <person name="Meier B."/>
            <person name="Mihaltcheva S."/>
            <person name="Molinier V."/>
            <person name="Murat C."/>
            <person name="Poggeler S."/>
            <person name="Quandt C.A."/>
            <person name="Sperisen C."/>
            <person name="Tritt A."/>
            <person name="Tisserant E."/>
            <person name="Crous P.W."/>
            <person name="Henrissat B."/>
            <person name="Nehls U."/>
            <person name="Egli S."/>
            <person name="Spatafora J.W."/>
            <person name="Grigoriev I.V."/>
            <person name="Martin F.M."/>
        </authorList>
    </citation>
    <scope>NUCLEOTIDE SEQUENCE [LARGE SCALE GENOMIC DNA]</scope>
    <source>
        <strain evidence="8 9">CBS 459.81</strain>
    </source>
</reference>
<dbReference type="InterPro" id="IPR041805">
    <property type="entry name" value="ASMase/PPN1_MPP"/>
</dbReference>
<evidence type="ECO:0000256" key="6">
    <source>
        <dbReference type="SAM" id="SignalP"/>
    </source>
</evidence>
<dbReference type="Pfam" id="PF00149">
    <property type="entry name" value="Metallophos"/>
    <property type="match status" value="1"/>
</dbReference>
<dbReference type="PANTHER" id="PTHR10340:SF34">
    <property type="entry name" value="SPHINGOMYELIN PHOSPHODIESTERASE"/>
    <property type="match status" value="1"/>
</dbReference>
<feature type="disulfide bond" evidence="5">
    <location>
        <begin position="50"/>
        <end position="126"/>
    </location>
</feature>
<keyword evidence="9" id="KW-1185">Reference proteome</keyword>
<evidence type="ECO:0000256" key="1">
    <source>
        <dbReference type="ARBA" id="ARBA00022801"/>
    </source>
</evidence>
<feature type="chain" id="PRO_5034846613" description="Sphingomyelin phosphodiesterase" evidence="6">
    <location>
        <begin position="17"/>
        <end position="640"/>
    </location>
</feature>
<dbReference type="Gene3D" id="3.60.21.10">
    <property type="match status" value="1"/>
</dbReference>
<feature type="binding site" evidence="4">
    <location>
        <position position="382"/>
    </location>
    <ligand>
        <name>Zn(2+)</name>
        <dbReference type="ChEBI" id="CHEBI:29105"/>
        <label>2</label>
    </ligand>
</feature>
<organism evidence="8 9">
    <name type="scientific">Lepidopterella palustris CBS 459.81</name>
    <dbReference type="NCBI Taxonomy" id="1314670"/>
    <lineage>
        <taxon>Eukaryota</taxon>
        <taxon>Fungi</taxon>
        <taxon>Dikarya</taxon>
        <taxon>Ascomycota</taxon>
        <taxon>Pezizomycotina</taxon>
        <taxon>Dothideomycetes</taxon>
        <taxon>Pleosporomycetidae</taxon>
        <taxon>Mytilinidiales</taxon>
        <taxon>Argynnaceae</taxon>
        <taxon>Lepidopterella</taxon>
    </lineage>
</organism>
<comment type="function">
    <text evidence="3">Converts sphingomyelin to ceramide.</text>
</comment>
<keyword evidence="5" id="KW-1015">Disulfide bond</keyword>
<keyword evidence="3" id="KW-0326">Glycosidase</keyword>
<feature type="binding site" evidence="4">
    <location>
        <position position="418"/>
    </location>
    <ligand>
        <name>Zn(2+)</name>
        <dbReference type="ChEBI" id="CHEBI:29105"/>
        <label>1</label>
    </ligand>
</feature>
<gene>
    <name evidence="8" type="ORF">K432DRAFT_355264</name>
</gene>
<dbReference type="GO" id="GO:0016798">
    <property type="term" value="F:hydrolase activity, acting on glycosyl bonds"/>
    <property type="evidence" value="ECO:0007669"/>
    <property type="project" value="UniProtKB-KW"/>
</dbReference>
<evidence type="ECO:0000256" key="4">
    <source>
        <dbReference type="PIRSR" id="PIRSR000948-1"/>
    </source>
</evidence>
<evidence type="ECO:0000256" key="2">
    <source>
        <dbReference type="ARBA" id="ARBA00023180"/>
    </source>
</evidence>
<feature type="binding site" evidence="4">
    <location>
        <position position="237"/>
    </location>
    <ligand>
        <name>Zn(2+)</name>
        <dbReference type="ChEBI" id="CHEBI:29105"/>
        <label>1</label>
    </ligand>
</feature>
<keyword evidence="6" id="KW-0732">Signal</keyword>